<accession>B8HNW2</accession>
<dbReference type="KEGG" id="cyn:Cyan7425_3221"/>
<organism evidence="1">
    <name type="scientific">Cyanothece sp. (strain PCC 7425 / ATCC 29141)</name>
    <dbReference type="NCBI Taxonomy" id="395961"/>
    <lineage>
        <taxon>Bacteria</taxon>
        <taxon>Bacillati</taxon>
        <taxon>Cyanobacteriota</taxon>
        <taxon>Cyanophyceae</taxon>
        <taxon>Gomontiellales</taxon>
        <taxon>Cyanothecaceae</taxon>
        <taxon>Cyanothece</taxon>
    </lineage>
</organism>
<proteinExistence type="predicted"/>
<gene>
    <name evidence="1" type="ordered locus">Cyan7425_3221</name>
</gene>
<dbReference type="AlphaFoldDB" id="B8HNW2"/>
<evidence type="ECO:0000313" key="1">
    <source>
        <dbReference type="EMBL" id="ACL45549.1"/>
    </source>
</evidence>
<dbReference type="HOGENOM" id="CLU_1114366_0_0_3"/>
<reference evidence="1" key="1">
    <citation type="submission" date="2009-01" db="EMBL/GenBank/DDBJ databases">
        <title>Complete sequence of chromosome Cyanothece sp. PCC 7425.</title>
        <authorList>
            <consortium name="US DOE Joint Genome Institute"/>
            <person name="Lucas S."/>
            <person name="Copeland A."/>
            <person name="Lapidus A."/>
            <person name="Glavina del Rio T."/>
            <person name="Dalin E."/>
            <person name="Tice H."/>
            <person name="Bruce D."/>
            <person name="Goodwin L."/>
            <person name="Pitluck S."/>
            <person name="Sims D."/>
            <person name="Meineke L."/>
            <person name="Brettin T."/>
            <person name="Detter J.C."/>
            <person name="Han C."/>
            <person name="Larimer F."/>
            <person name="Land M."/>
            <person name="Hauser L."/>
            <person name="Kyrpides N."/>
            <person name="Ovchinnikova G."/>
            <person name="Liberton M."/>
            <person name="Stoeckel J."/>
            <person name="Banerjee A."/>
            <person name="Singh A."/>
            <person name="Page L."/>
            <person name="Sato H."/>
            <person name="Zhao L."/>
            <person name="Sherman L."/>
            <person name="Pakrasi H."/>
            <person name="Richardson P."/>
        </authorList>
    </citation>
    <scope>NUCLEOTIDE SEQUENCE</scope>
    <source>
        <strain evidence="1">PCC 7425</strain>
    </source>
</reference>
<sequence>MLGKVNLRNLYTNSYFPKNFKAWIKSLHRYPHGLRFTRLLRHLVGELFIETNTLNDSKSYKYKDLEANLRQFVNQPFLKLEFSYGDELILHFGNSQKYSTPKSKEQYEGSHILTTRASDWFLVIKQAGATQVILDTNDEKLTLLHLPIQPLTKKEIEAQTYIEAGAKVKDVALIEVDSDRNPTLGVSGLGFCLSLENAYFLLIPDLTEQDEDEDEGSIADWELFMPEHRYLQVGPGLKWSCSSSLEPVN</sequence>
<protein>
    <submittedName>
        <fullName evidence="1">Uncharacterized protein</fullName>
    </submittedName>
</protein>
<dbReference type="STRING" id="395961.Cyan7425_3221"/>
<name>B8HNW2_CYAP4</name>
<dbReference type="OrthoDB" id="5185189at2"/>
<dbReference type="EMBL" id="CP001344">
    <property type="protein sequence ID" value="ACL45549.1"/>
    <property type="molecule type" value="Genomic_DNA"/>
</dbReference>